<proteinExistence type="predicted"/>
<accession>A0A8D7A5K9</accession>
<dbReference type="PANTHER" id="PTHR46635">
    <property type="entry name" value="GLYCOSYL TRANSFERASE FAMILY 1 PROTEIN"/>
    <property type="match status" value="1"/>
</dbReference>
<dbReference type="EMBL" id="HG996469">
    <property type="protein sequence ID" value="CAG1841575.1"/>
    <property type="molecule type" value="Genomic_DNA"/>
</dbReference>
<name>A0A8D7A5K9_MUSAM</name>
<protein>
    <submittedName>
        <fullName evidence="3">(wild Malaysian banana) hypothetical protein</fullName>
    </submittedName>
</protein>
<sequence length="1031" mass="117670">MGSLEAAVVGAPPKRSPPLLRSSPPPAAGRSSLHRARSRLARFLFSEKVGYVQWVLTVAAFLLVIALFQAFLPGSAVERPGGGRDAGGGGLAQIQGLDFGEGIRFVPTKLLARWERESREANSSASGAFGGRPPRRFGLRKPLLALVVFPDLLPDAMQLQMVSIASVLKEIGYDVEVFSFEDGPVHSVWQTIGVSVSILPITTKREITIDWLDYNGILVSSLDSRPLISCLSQEPFKNVPVIWTIHERSLALHLNKYAANGQVQLLSDWKQAFSRATVVVFPMYIMPMMYSEFDVDNFLVIPGSPAEAWESDSSAKQKHHNLKENMGYGPEDFVIAIVSSQFSYSGMLIDHALILEALTPLLQQLPYVNTSFSSLKIGILSPNLTAASRTALEAIAQKVGFPNSIVENIIVDQDMNNFMDKADIVIYGSFLEEQFFPNILMQALSLGKLVVAPDLVMISKYVVNGMNAYLFSKEKVDTLSKILLEVVSNGKLSLSAQQVASDGKRHARNLMATETIQGYVSLLEKVVKFPSEIAPPKPIEEIPVKLREEWQWDLFLNIRGMDNLNGSFKRYKMLDKVEEQFNQRNSGNTSANFDEAFSSIAWEEEKIIEMMNAKRRIEEEELKDRSDQPHGTWEEVYRSSKRADRARNELHERDERELERTGQLLCVYEPYFGEGAWPFLHQTSLYRGVGLSSKGRRPGADDIDASSRLPLLSNSYYRDVLGEYGAFFALANRIDRVHKNAWIGFQSWRASARKNSLSKEAEAKLLEAIQKRRHGDALYFWIRLDKDPRNPQHLDFWDFCDAINAGNCRFAVAEVLRRMYNIQLDWNSLPLMPKDGDSWSVMHSWVLPTRSFLEFVMFSRMFVDEMDALAYDDHHMSGRCFLSMSKDRQCYSRLLELLANVWAYHSARRMVYVNPESGAMQEQHRLENRRGQMWIRWFSYATLKGMDEDRAEEADSDRPDRRWLWPQTGEVVWRGVYERERNMRQQQKERRKQQSKDKIRRIKKRARQKTLGKYIKPPPDGADNVNTTRRR</sequence>
<reference evidence="3" key="1">
    <citation type="submission" date="2021-03" db="EMBL/GenBank/DDBJ databases">
        <authorList>
            <consortium name="Genoscope - CEA"/>
            <person name="William W."/>
        </authorList>
    </citation>
    <scope>NUCLEOTIDE SEQUENCE</scope>
    <source>
        <strain evidence="3">Doubled-haploid Pahang</strain>
    </source>
</reference>
<keyword evidence="2" id="KW-0472">Membrane</keyword>
<feature type="transmembrane region" description="Helical" evidence="2">
    <location>
        <begin position="49"/>
        <end position="72"/>
    </location>
</feature>
<gene>
    <name evidence="3" type="ORF">GSMUA_113700.1</name>
</gene>
<feature type="compositionally biased region" description="Basic and acidic residues" evidence="1">
    <location>
        <begin position="982"/>
        <end position="997"/>
    </location>
</feature>
<keyword evidence="2" id="KW-1133">Transmembrane helix</keyword>
<dbReference type="Pfam" id="PF13692">
    <property type="entry name" value="Glyco_trans_1_4"/>
    <property type="match status" value="1"/>
</dbReference>
<feature type="region of interest" description="Disordered" evidence="1">
    <location>
        <begin position="1"/>
        <end position="32"/>
    </location>
</feature>
<evidence type="ECO:0000256" key="2">
    <source>
        <dbReference type="SAM" id="Phobius"/>
    </source>
</evidence>
<dbReference type="SUPFAM" id="SSF53756">
    <property type="entry name" value="UDP-Glycosyltransferase/glycogen phosphorylase"/>
    <property type="match status" value="1"/>
</dbReference>
<dbReference type="Gene3D" id="3.40.50.2000">
    <property type="entry name" value="Glycogen Phosphorylase B"/>
    <property type="match status" value="1"/>
</dbReference>
<organism evidence="3">
    <name type="scientific">Musa acuminata subsp. malaccensis</name>
    <name type="common">Wild banana</name>
    <name type="synonym">Musa malaccensis</name>
    <dbReference type="NCBI Taxonomy" id="214687"/>
    <lineage>
        <taxon>Eukaryota</taxon>
        <taxon>Viridiplantae</taxon>
        <taxon>Streptophyta</taxon>
        <taxon>Embryophyta</taxon>
        <taxon>Tracheophyta</taxon>
        <taxon>Spermatophyta</taxon>
        <taxon>Magnoliopsida</taxon>
        <taxon>Liliopsida</taxon>
        <taxon>Zingiberales</taxon>
        <taxon>Musaceae</taxon>
        <taxon>Musa</taxon>
    </lineage>
</organism>
<feature type="compositionally biased region" description="Basic residues" evidence="1">
    <location>
        <begin position="998"/>
        <end position="1010"/>
    </location>
</feature>
<dbReference type="AlphaFoldDB" id="A0A8D7A5K9"/>
<feature type="compositionally biased region" description="Low complexity" evidence="1">
    <location>
        <begin position="11"/>
        <end position="22"/>
    </location>
</feature>
<evidence type="ECO:0000256" key="1">
    <source>
        <dbReference type="SAM" id="MobiDB-lite"/>
    </source>
</evidence>
<keyword evidence="2" id="KW-0812">Transmembrane</keyword>
<dbReference type="PANTHER" id="PTHR46635:SF1">
    <property type="entry name" value="GLYCOSYL TRANSFERASE FAMILY 1 PROTEIN"/>
    <property type="match status" value="1"/>
</dbReference>
<evidence type="ECO:0000313" key="3">
    <source>
        <dbReference type="EMBL" id="CAG1841575.1"/>
    </source>
</evidence>
<feature type="region of interest" description="Disordered" evidence="1">
    <location>
        <begin position="982"/>
        <end position="1031"/>
    </location>
</feature>